<evidence type="ECO:0000313" key="2">
    <source>
        <dbReference type="WBParaSite" id="ES5_v2.g16755.t1"/>
    </source>
</evidence>
<reference evidence="2" key="1">
    <citation type="submission" date="2022-11" db="UniProtKB">
        <authorList>
            <consortium name="WormBaseParasite"/>
        </authorList>
    </citation>
    <scope>IDENTIFICATION</scope>
</reference>
<protein>
    <submittedName>
        <fullName evidence="2">Uncharacterized protein</fullName>
    </submittedName>
</protein>
<dbReference type="Proteomes" id="UP000887579">
    <property type="component" value="Unplaced"/>
</dbReference>
<proteinExistence type="predicted"/>
<dbReference type="WBParaSite" id="ES5_v2.g16755.t1">
    <property type="protein sequence ID" value="ES5_v2.g16755.t1"/>
    <property type="gene ID" value="ES5_v2.g16755"/>
</dbReference>
<accession>A0AC34FHZ3</accession>
<name>A0AC34FHZ3_9BILA</name>
<sequence>MMENGDKNGKIFSDVSKVGTEVLKLKNLEVDLDKAKDIAKLGAEAIDNEYLSTLFNSEVSLADLVTNNPVLSDIYKNVHKLVHNALKKKEENLKLENRIKQLLKNAGDNKNAADKLQTSMSMLEKENNQLIEMVKQLEKKDEEWQQKMINFHSDVQDAQELMEALHAKVETTTEKLEELKDVETECQALKTTVNNLLNIKQFLEEEALTAITNAEKANKKNEDLESYVETLSSEKEKLKQQCLKVLNEIEEHKKEFGYLQSKCRNSDKKIVQLLQSEKVLEEEKEAMETTIAQLKNDKQILVDENLRLYSCENRLKIHVQVLENDLKCQKDENTTLKISVSTFGQKVVSLEKNVEELKDIIKKQEYLAESNVNLIHQNGFLKNNVATLEIRNDRQAGELKRFCQSSEALALLFKKKPRI</sequence>
<evidence type="ECO:0000313" key="1">
    <source>
        <dbReference type="Proteomes" id="UP000887579"/>
    </source>
</evidence>
<organism evidence="1 2">
    <name type="scientific">Panagrolaimus sp. ES5</name>
    <dbReference type="NCBI Taxonomy" id="591445"/>
    <lineage>
        <taxon>Eukaryota</taxon>
        <taxon>Metazoa</taxon>
        <taxon>Ecdysozoa</taxon>
        <taxon>Nematoda</taxon>
        <taxon>Chromadorea</taxon>
        <taxon>Rhabditida</taxon>
        <taxon>Tylenchina</taxon>
        <taxon>Panagrolaimomorpha</taxon>
        <taxon>Panagrolaimoidea</taxon>
        <taxon>Panagrolaimidae</taxon>
        <taxon>Panagrolaimus</taxon>
    </lineage>
</organism>